<feature type="domain" description="RNA polymerase sigma factor 70 region 4 type 2" evidence="6">
    <location>
        <begin position="125"/>
        <end position="175"/>
    </location>
</feature>
<dbReference type="Pfam" id="PF04542">
    <property type="entry name" value="Sigma70_r2"/>
    <property type="match status" value="1"/>
</dbReference>
<dbReference type="NCBIfam" id="TIGR02985">
    <property type="entry name" value="Sig70_bacteroi1"/>
    <property type="match status" value="1"/>
</dbReference>
<dbReference type="InterPro" id="IPR013324">
    <property type="entry name" value="RNA_pol_sigma_r3/r4-like"/>
</dbReference>
<dbReference type="GO" id="GO:0016987">
    <property type="term" value="F:sigma factor activity"/>
    <property type="evidence" value="ECO:0007669"/>
    <property type="project" value="UniProtKB-KW"/>
</dbReference>
<keyword evidence="2" id="KW-0805">Transcription regulation</keyword>
<dbReference type="NCBIfam" id="TIGR02937">
    <property type="entry name" value="sigma70-ECF"/>
    <property type="match status" value="1"/>
</dbReference>
<dbReference type="Pfam" id="PF08281">
    <property type="entry name" value="Sigma70_r4_2"/>
    <property type="match status" value="1"/>
</dbReference>
<protein>
    <submittedName>
        <fullName evidence="7">RNA polymerase sigma-70 factor</fullName>
    </submittedName>
</protein>
<dbReference type="InterPro" id="IPR036388">
    <property type="entry name" value="WH-like_DNA-bd_sf"/>
</dbReference>
<dbReference type="KEGG" id="alkq:M9189_10190"/>
<evidence type="ECO:0000259" key="5">
    <source>
        <dbReference type="Pfam" id="PF04542"/>
    </source>
</evidence>
<dbReference type="Gene3D" id="1.10.10.10">
    <property type="entry name" value="Winged helix-like DNA-binding domain superfamily/Winged helix DNA-binding domain"/>
    <property type="match status" value="1"/>
</dbReference>
<proteinExistence type="inferred from homology"/>
<reference evidence="7" key="1">
    <citation type="submission" date="2022-05" db="EMBL/GenBank/DDBJ databases">
        <authorList>
            <person name="Sun X."/>
        </authorList>
    </citation>
    <scope>NUCLEOTIDE SEQUENCE</scope>
    <source>
        <strain evidence="7">Ai-910</strain>
    </source>
</reference>
<dbReference type="GO" id="GO:0003677">
    <property type="term" value="F:DNA binding"/>
    <property type="evidence" value="ECO:0007669"/>
    <property type="project" value="InterPro"/>
</dbReference>
<dbReference type="GO" id="GO:0006352">
    <property type="term" value="P:DNA-templated transcription initiation"/>
    <property type="evidence" value="ECO:0007669"/>
    <property type="project" value="InterPro"/>
</dbReference>
<evidence type="ECO:0000259" key="6">
    <source>
        <dbReference type="Pfam" id="PF08281"/>
    </source>
</evidence>
<feature type="domain" description="RNA polymerase sigma-70 region 2" evidence="5">
    <location>
        <begin position="28"/>
        <end position="93"/>
    </location>
</feature>
<keyword evidence="8" id="KW-1185">Reference proteome</keyword>
<evidence type="ECO:0000256" key="4">
    <source>
        <dbReference type="ARBA" id="ARBA00023163"/>
    </source>
</evidence>
<dbReference type="SUPFAM" id="SSF88659">
    <property type="entry name" value="Sigma3 and sigma4 domains of RNA polymerase sigma factors"/>
    <property type="match status" value="1"/>
</dbReference>
<dbReference type="SUPFAM" id="SSF88946">
    <property type="entry name" value="Sigma2 domain of RNA polymerase sigma factors"/>
    <property type="match status" value="1"/>
</dbReference>
<dbReference type="Proteomes" id="UP001056426">
    <property type="component" value="Chromosome"/>
</dbReference>
<organism evidence="7 8">
    <name type="scientific">Xiashengella succiniciproducens</name>
    <dbReference type="NCBI Taxonomy" id="2949635"/>
    <lineage>
        <taxon>Bacteria</taxon>
        <taxon>Pseudomonadati</taxon>
        <taxon>Bacteroidota</taxon>
        <taxon>Bacteroidia</taxon>
        <taxon>Marinilabiliales</taxon>
        <taxon>Marinilabiliaceae</taxon>
        <taxon>Xiashengella</taxon>
    </lineage>
</organism>
<dbReference type="InterPro" id="IPR014327">
    <property type="entry name" value="RNA_pol_sigma70_bacteroid"/>
</dbReference>
<dbReference type="PRINTS" id="PR00038">
    <property type="entry name" value="HTHLUXR"/>
</dbReference>
<dbReference type="InterPro" id="IPR014284">
    <property type="entry name" value="RNA_pol_sigma-70_dom"/>
</dbReference>
<dbReference type="InterPro" id="IPR007627">
    <property type="entry name" value="RNA_pol_sigma70_r2"/>
</dbReference>
<gene>
    <name evidence="7" type="ORF">M9189_10190</name>
</gene>
<dbReference type="InterPro" id="IPR000792">
    <property type="entry name" value="Tscrpt_reg_LuxR_C"/>
</dbReference>
<dbReference type="PANTHER" id="PTHR43133">
    <property type="entry name" value="RNA POLYMERASE ECF-TYPE SIGMA FACTO"/>
    <property type="match status" value="1"/>
</dbReference>
<evidence type="ECO:0000313" key="7">
    <source>
        <dbReference type="EMBL" id="URW79222.1"/>
    </source>
</evidence>
<dbReference type="InterPro" id="IPR013325">
    <property type="entry name" value="RNA_pol_sigma_r2"/>
</dbReference>
<reference evidence="7" key="2">
    <citation type="submission" date="2022-06" db="EMBL/GenBank/DDBJ databases">
        <title>Xiashengella guii gen. nov. sp. nov., a bacterium isolated form anaerobic digestion tank.</title>
        <authorList>
            <person name="Huang H."/>
        </authorList>
    </citation>
    <scope>NUCLEOTIDE SEQUENCE</scope>
    <source>
        <strain evidence="7">Ai-910</strain>
    </source>
</reference>
<dbReference type="InterPro" id="IPR039425">
    <property type="entry name" value="RNA_pol_sigma-70-like"/>
</dbReference>
<dbReference type="InterPro" id="IPR013249">
    <property type="entry name" value="RNA_pol_sigma70_r4_t2"/>
</dbReference>
<dbReference type="RefSeq" id="WP_250722936.1">
    <property type="nucleotide sequence ID" value="NZ_CP098400.1"/>
</dbReference>
<sequence length="198" mass="23300">MSQKSIPAQEALIIDGLKRGDEHFFRLLFDTYYKSLVAFANRMLLDIDLSRSIVQDVFVMLYDKREEINIHTSLNAHLYQSVKNRCLNHIKRDKMKNRHHDILLENSETVQAPANSLEYNELENLIRSTIENMPDRCKEIFRMSRFEGRSNQEIADKLGISKRTVETQISNALKILREELSKYRMLPAFLCMVVFFLI</sequence>
<dbReference type="EMBL" id="CP098400">
    <property type="protein sequence ID" value="URW79222.1"/>
    <property type="molecule type" value="Genomic_DNA"/>
</dbReference>
<dbReference type="AlphaFoldDB" id="A0A9J6ZNX0"/>
<keyword evidence="4" id="KW-0804">Transcription</keyword>
<evidence type="ECO:0000313" key="8">
    <source>
        <dbReference type="Proteomes" id="UP001056426"/>
    </source>
</evidence>
<evidence type="ECO:0000256" key="3">
    <source>
        <dbReference type="ARBA" id="ARBA00023082"/>
    </source>
</evidence>
<comment type="similarity">
    <text evidence="1">Belongs to the sigma-70 factor family. ECF subfamily.</text>
</comment>
<dbReference type="PANTHER" id="PTHR43133:SF46">
    <property type="entry name" value="RNA POLYMERASE SIGMA-70 FACTOR ECF SUBFAMILY"/>
    <property type="match status" value="1"/>
</dbReference>
<evidence type="ECO:0000256" key="1">
    <source>
        <dbReference type="ARBA" id="ARBA00010641"/>
    </source>
</evidence>
<evidence type="ECO:0000256" key="2">
    <source>
        <dbReference type="ARBA" id="ARBA00023015"/>
    </source>
</evidence>
<name>A0A9J6ZNX0_9BACT</name>
<dbReference type="CDD" id="cd06171">
    <property type="entry name" value="Sigma70_r4"/>
    <property type="match status" value="1"/>
</dbReference>
<accession>A0A9J6ZNX0</accession>
<dbReference type="Gene3D" id="1.10.1740.10">
    <property type="match status" value="1"/>
</dbReference>
<keyword evidence="3" id="KW-0731">Sigma factor</keyword>